<gene>
    <name evidence="2" type="ORF">GQ588_10965</name>
</gene>
<name>A0A857DL51_9FIRM</name>
<accession>A0A857DL51</accession>
<feature type="compositionally biased region" description="Basic and acidic residues" evidence="1">
    <location>
        <begin position="1"/>
        <end position="12"/>
    </location>
</feature>
<proteinExistence type="predicted"/>
<evidence type="ECO:0000313" key="3">
    <source>
        <dbReference type="Proteomes" id="UP000430508"/>
    </source>
</evidence>
<feature type="region of interest" description="Disordered" evidence="1">
    <location>
        <begin position="1"/>
        <end position="29"/>
    </location>
</feature>
<dbReference type="RefSeq" id="WP_158208451.1">
    <property type="nucleotide sequence ID" value="NZ_CP046996.1"/>
</dbReference>
<evidence type="ECO:0000256" key="1">
    <source>
        <dbReference type="SAM" id="MobiDB-lite"/>
    </source>
</evidence>
<dbReference type="EMBL" id="CP046996">
    <property type="protein sequence ID" value="QHA01115.1"/>
    <property type="molecule type" value="Genomic_DNA"/>
</dbReference>
<sequence length="67" mass="7278">MKHDVTPEEKTGAGESSPPAKHSLPLPEDTSRCVGCPYPSVGFICWSPDGSCIRTDVEKFSRQSKGR</sequence>
<evidence type="ECO:0000313" key="2">
    <source>
        <dbReference type="EMBL" id="QHA01115.1"/>
    </source>
</evidence>
<dbReference type="AlphaFoldDB" id="A0A857DL51"/>
<reference evidence="2 3" key="1">
    <citation type="submission" date="2019-12" db="EMBL/GenBank/DDBJ databases">
        <title>Sequence classification of anaerobic respiratory reductive dehalogenases: First we see many, then we see few.</title>
        <authorList>
            <person name="Molenda O."/>
            <person name="Puentes Jacome L.A."/>
            <person name="Cao X."/>
            <person name="Nesbo C.L."/>
            <person name="Tang S."/>
            <person name="Morson N."/>
            <person name="Patron J."/>
            <person name="Lomheim L."/>
            <person name="Wishart D.S."/>
            <person name="Edwards E.A."/>
        </authorList>
    </citation>
    <scope>NUCLEOTIDE SEQUENCE [LARGE SCALE GENOMIC DNA]</scope>
    <source>
        <strain evidence="2 3">12DCA</strain>
    </source>
</reference>
<dbReference type="Proteomes" id="UP000430508">
    <property type="component" value="Chromosome"/>
</dbReference>
<protein>
    <submittedName>
        <fullName evidence="2">Uncharacterized protein</fullName>
    </submittedName>
</protein>
<organism evidence="2 3">
    <name type="scientific">Dehalobacter restrictus</name>
    <dbReference type="NCBI Taxonomy" id="55583"/>
    <lineage>
        <taxon>Bacteria</taxon>
        <taxon>Bacillati</taxon>
        <taxon>Bacillota</taxon>
        <taxon>Clostridia</taxon>
        <taxon>Eubacteriales</taxon>
        <taxon>Desulfitobacteriaceae</taxon>
        <taxon>Dehalobacter</taxon>
    </lineage>
</organism>